<dbReference type="Proteomes" id="UP001629392">
    <property type="component" value="Unassembled WGS sequence"/>
</dbReference>
<proteinExistence type="predicted"/>
<name>A0ABW9EI27_9BURK</name>
<keyword evidence="1" id="KW-1133">Transmembrane helix</keyword>
<gene>
    <name evidence="2" type="ORF">PQQ73_20455</name>
</gene>
<evidence type="ECO:0000313" key="3">
    <source>
        <dbReference type="Proteomes" id="UP001629392"/>
    </source>
</evidence>
<reference evidence="2 3" key="1">
    <citation type="journal article" date="2024" name="Chem. Sci.">
        <title>Discovery of megapolipeptins by genome mining of a Burkholderiales bacteria collection.</title>
        <authorList>
            <person name="Paulo B.S."/>
            <person name="Recchia M.J.J."/>
            <person name="Lee S."/>
            <person name="Fergusson C.H."/>
            <person name="Romanowski S.B."/>
            <person name="Hernandez A."/>
            <person name="Krull N."/>
            <person name="Liu D.Y."/>
            <person name="Cavanagh H."/>
            <person name="Bos A."/>
            <person name="Gray C.A."/>
            <person name="Murphy B.T."/>
            <person name="Linington R.G."/>
            <person name="Eustaquio A.S."/>
        </authorList>
    </citation>
    <scope>NUCLEOTIDE SEQUENCE [LARGE SCALE GENOMIC DNA]</scope>
    <source>
        <strain evidence="2 3">RL17-350-BIC-E</strain>
    </source>
</reference>
<keyword evidence="1" id="KW-0812">Transmembrane</keyword>
<organism evidence="2 3">
    <name type="scientific">Paraburkholderia strydomiana</name>
    <dbReference type="NCBI Taxonomy" id="1245417"/>
    <lineage>
        <taxon>Bacteria</taxon>
        <taxon>Pseudomonadati</taxon>
        <taxon>Pseudomonadota</taxon>
        <taxon>Betaproteobacteria</taxon>
        <taxon>Burkholderiales</taxon>
        <taxon>Burkholderiaceae</taxon>
        <taxon>Paraburkholderia</taxon>
    </lineage>
</organism>
<protein>
    <submittedName>
        <fullName evidence="2">AzlD domain-containing protein</fullName>
    </submittedName>
</protein>
<feature type="transmembrane region" description="Helical" evidence="1">
    <location>
        <begin position="6"/>
        <end position="28"/>
    </location>
</feature>
<accession>A0ABW9EI27</accession>
<sequence length="107" mass="11714">MTGTLENWAAVGLMSTLTIALRALPLLMNRSALRRPWMTALNRDLPLCVMVILVMHSLSASHSTTHLAAEIVALGVVAASYLRWRNALLSVVIGLGTLTIFTQIMHY</sequence>
<keyword evidence="3" id="KW-1185">Reference proteome</keyword>
<evidence type="ECO:0000256" key="1">
    <source>
        <dbReference type="SAM" id="Phobius"/>
    </source>
</evidence>
<keyword evidence="1" id="KW-0472">Membrane</keyword>
<feature type="transmembrane region" description="Helical" evidence="1">
    <location>
        <begin position="87"/>
        <end position="105"/>
    </location>
</feature>
<dbReference type="InterPro" id="IPR008407">
    <property type="entry name" value="Brnchd-chn_aa_trnsp_AzlD"/>
</dbReference>
<evidence type="ECO:0000313" key="2">
    <source>
        <dbReference type="EMBL" id="MFM0718706.1"/>
    </source>
</evidence>
<comment type="caution">
    <text evidence="2">The sequence shown here is derived from an EMBL/GenBank/DDBJ whole genome shotgun (WGS) entry which is preliminary data.</text>
</comment>
<dbReference type="Pfam" id="PF05437">
    <property type="entry name" value="AzlD"/>
    <property type="match status" value="1"/>
</dbReference>
<dbReference type="EMBL" id="JAQQCL010000016">
    <property type="protein sequence ID" value="MFM0718706.1"/>
    <property type="molecule type" value="Genomic_DNA"/>
</dbReference>